<feature type="domain" description="Heme-copper oxidase subunit III family profile" evidence="8">
    <location>
        <begin position="15"/>
        <end position="198"/>
    </location>
</feature>
<dbReference type="SUPFAM" id="SSF81452">
    <property type="entry name" value="Cytochrome c oxidase subunit III-like"/>
    <property type="match status" value="1"/>
</dbReference>
<evidence type="ECO:0000256" key="3">
    <source>
        <dbReference type="ARBA" id="ARBA00022692"/>
    </source>
</evidence>
<reference evidence="9 10" key="1">
    <citation type="journal article" date="2011" name="Int. J. Syst. Evol. Microbiol.">
        <title>Zhongshania antarctica gen. nov., sp. nov. and Zhongshania guokunii sp. nov., gammaproteobacteria respectively isolated from coastal attached (fast) ice and surface seawater of the Antarctic.</title>
        <authorList>
            <person name="Li H.J."/>
            <person name="Zhang X.Y."/>
            <person name="Chen C.X."/>
            <person name="Zhang Y.J."/>
            <person name="Gao Z.M."/>
            <person name="Yu Y."/>
            <person name="Chen X.L."/>
            <person name="Chen B."/>
            <person name="Zhang Y.Z."/>
        </authorList>
    </citation>
    <scope>NUCLEOTIDE SEQUENCE [LARGE SCALE GENOMIC DNA]</scope>
    <source>
        <strain evidence="9 10">R06B22</strain>
    </source>
</reference>
<evidence type="ECO:0000256" key="1">
    <source>
        <dbReference type="ARBA" id="ARBA00004141"/>
    </source>
</evidence>
<evidence type="ECO:0000256" key="6">
    <source>
        <dbReference type="RuleBase" id="RU003376"/>
    </source>
</evidence>
<dbReference type="InterPro" id="IPR000298">
    <property type="entry name" value="Cyt_c_oxidase-like_su3"/>
</dbReference>
<feature type="transmembrane region" description="Helical" evidence="7">
    <location>
        <begin position="62"/>
        <end position="82"/>
    </location>
</feature>
<dbReference type="InterPro" id="IPR024791">
    <property type="entry name" value="Cyt_c/ubiquinol_Oxase_su3"/>
</dbReference>
<feature type="transmembrane region" description="Helical" evidence="7">
    <location>
        <begin position="132"/>
        <end position="154"/>
    </location>
</feature>
<comment type="similarity">
    <text evidence="2 6">Belongs to the cytochrome c oxidase subunit 3 family.</text>
</comment>
<dbReference type="RefSeq" id="WP_368376815.1">
    <property type="nucleotide sequence ID" value="NZ_JBFRYB010000001.1"/>
</dbReference>
<organism evidence="9 10">
    <name type="scientific">Zhongshania arctica</name>
    <dbReference type="NCBI Taxonomy" id="3238302"/>
    <lineage>
        <taxon>Bacteria</taxon>
        <taxon>Pseudomonadati</taxon>
        <taxon>Pseudomonadota</taxon>
        <taxon>Gammaproteobacteria</taxon>
        <taxon>Cellvibrionales</taxon>
        <taxon>Spongiibacteraceae</taxon>
        <taxon>Zhongshania</taxon>
    </lineage>
</organism>
<evidence type="ECO:0000313" key="10">
    <source>
        <dbReference type="Proteomes" id="UP001557484"/>
    </source>
</evidence>
<keyword evidence="5 7" id="KW-0472">Membrane</keyword>
<sequence>MNRELTVKAGSHVPVEAGFWVLIFGDLVVFGAMFVAFMLRRFESPETYQVFVDGSQSLNQGVGLINTLVLLTSSFFVARAVILYRSGKPSASANALLSGLALSLLFVFFKLFEYVEKINAGIGVTSSRFYEFYFTFTGIHLMHVLIGACLLTWLRSRCKQEAANGSSSSIGLLEGVGVYWHMVDLLWLLLFSLFYLVP</sequence>
<proteinExistence type="inferred from homology"/>
<dbReference type="PANTHER" id="PTHR11403">
    <property type="entry name" value="CYTOCHROME C OXIDASE SUBUNIT III"/>
    <property type="match status" value="1"/>
</dbReference>
<evidence type="ECO:0000313" key="9">
    <source>
        <dbReference type="EMBL" id="MEX1666745.1"/>
    </source>
</evidence>
<feature type="transmembrane region" description="Helical" evidence="7">
    <location>
        <begin position="175"/>
        <end position="197"/>
    </location>
</feature>
<evidence type="ECO:0000256" key="7">
    <source>
        <dbReference type="SAM" id="Phobius"/>
    </source>
</evidence>
<keyword evidence="4 7" id="KW-1133">Transmembrane helix</keyword>
<dbReference type="InterPro" id="IPR035973">
    <property type="entry name" value="Cyt_c_oxidase_su3-like_sf"/>
</dbReference>
<dbReference type="PROSITE" id="PS50253">
    <property type="entry name" value="COX3"/>
    <property type="match status" value="1"/>
</dbReference>
<dbReference type="Pfam" id="PF00510">
    <property type="entry name" value="COX3"/>
    <property type="match status" value="1"/>
</dbReference>
<feature type="transmembrane region" description="Helical" evidence="7">
    <location>
        <begin position="20"/>
        <end position="42"/>
    </location>
</feature>
<dbReference type="Proteomes" id="UP001557484">
    <property type="component" value="Unassembled WGS sequence"/>
</dbReference>
<evidence type="ECO:0000256" key="4">
    <source>
        <dbReference type="ARBA" id="ARBA00022989"/>
    </source>
</evidence>
<evidence type="ECO:0000256" key="5">
    <source>
        <dbReference type="ARBA" id="ARBA00023136"/>
    </source>
</evidence>
<evidence type="ECO:0000259" key="8">
    <source>
        <dbReference type="PROSITE" id="PS50253"/>
    </source>
</evidence>
<dbReference type="InterPro" id="IPR013833">
    <property type="entry name" value="Cyt_c_oxidase_su3_a-hlx"/>
</dbReference>
<protein>
    <submittedName>
        <fullName evidence="9">Cytochrome c oxidase subunit 3</fullName>
    </submittedName>
</protein>
<dbReference type="PANTHER" id="PTHR11403:SF6">
    <property type="entry name" value="NITRIC OXIDE REDUCTASE SUBUNIT E"/>
    <property type="match status" value="1"/>
</dbReference>
<dbReference type="EMBL" id="JBFRYB010000001">
    <property type="protein sequence ID" value="MEX1666745.1"/>
    <property type="molecule type" value="Genomic_DNA"/>
</dbReference>
<comment type="subcellular location">
    <subcellularLocation>
        <location evidence="6">Cell membrane</location>
        <topology evidence="6">Multi-pass membrane protein</topology>
    </subcellularLocation>
    <subcellularLocation>
        <location evidence="1">Membrane</location>
        <topology evidence="1">Multi-pass membrane protein</topology>
    </subcellularLocation>
</comment>
<feature type="transmembrane region" description="Helical" evidence="7">
    <location>
        <begin position="94"/>
        <end position="112"/>
    </location>
</feature>
<evidence type="ECO:0000256" key="2">
    <source>
        <dbReference type="ARBA" id="ARBA00010581"/>
    </source>
</evidence>
<comment type="caution">
    <text evidence="9">The sequence shown here is derived from an EMBL/GenBank/DDBJ whole genome shotgun (WGS) entry which is preliminary data.</text>
</comment>
<keyword evidence="3 6" id="KW-0812">Transmembrane</keyword>
<keyword evidence="10" id="KW-1185">Reference proteome</keyword>
<name>A0ABV3TZH8_9GAMM</name>
<gene>
    <name evidence="9" type="ORF">AB4875_14715</name>
</gene>
<dbReference type="Gene3D" id="1.20.120.80">
    <property type="entry name" value="Cytochrome c oxidase, subunit III, four-helix bundle"/>
    <property type="match status" value="1"/>
</dbReference>
<accession>A0ABV3TZH8</accession>